<feature type="region of interest" description="Disordered" evidence="2">
    <location>
        <begin position="1"/>
        <end position="29"/>
    </location>
</feature>
<comment type="similarity">
    <text evidence="1">Belongs to the TIP41 family.</text>
</comment>
<proteinExistence type="inferred from homology"/>
<gene>
    <name evidence="4" type="ORF">PVAR5_6987</name>
</gene>
<feature type="region of interest" description="Disordered" evidence="2">
    <location>
        <begin position="255"/>
        <end position="274"/>
    </location>
</feature>
<dbReference type="InParanoid" id="V5G8F4"/>
<dbReference type="eggNOG" id="KOG3224">
    <property type="taxonomic scope" value="Eukaryota"/>
</dbReference>
<dbReference type="InterPro" id="IPR007303">
    <property type="entry name" value="TIP41-like"/>
</dbReference>
<dbReference type="EMBL" id="BAUL01000239">
    <property type="protein sequence ID" value="GAD98296.1"/>
    <property type="molecule type" value="Genomic_DNA"/>
</dbReference>
<dbReference type="PANTHER" id="PTHR21021">
    <property type="entry name" value="GAF/PUTATIVE CYTOSKELETAL PROTEIN"/>
    <property type="match status" value="1"/>
</dbReference>
<dbReference type="eggNOG" id="KOG2873">
    <property type="taxonomic scope" value="Eukaryota"/>
</dbReference>
<accession>V5G8F4</accession>
<evidence type="ECO:0000256" key="1">
    <source>
        <dbReference type="ARBA" id="ARBA00006658"/>
    </source>
</evidence>
<dbReference type="InterPro" id="IPR051330">
    <property type="entry name" value="Phosphatase_reg/MetRdx"/>
</dbReference>
<sequence length="558" mass="62640">MSTAGAGTVRPRGSDPTGTPVPCPDAQPPNTFTIKGFKITTQKLPILKAGPIEEMTEKLGIAPPEMIFGDNFVAIDHEPSGWGINFNAFDALDRVDKTGQKMLKVAYSHEWQKSRETTHEGIKEVVKPFDWSYSTDYQGTLRPSAPRFEKSEDPIPIELLKRPDPILFFDDVVLYEDELADNGIAMFSCKIRVMPARLLLLARFFMRLDNVIVRIRDTRVYVDFDAKTVTREHQFRECEYEKIRKSLDAQTPHAVSRAPYSSQSGLLTGRSAGGSDTRFSTLPFIRNPSRDQNKFQHSHLPRRSFHQSSQQHGIAKSLLPRPGTTVETYVAYGLTQKLFEVCSAQADYKIPQISQKGAEVPKTAQGEDLGVGEGWWYTDLGLLPTFSSWSQVTFLHMYLLTVRLRALPSPESLNTYSRHLIDHFSHNAEQRMDVLHGIYSRGIRNKYLKDLFIQWRGILAAYDEGLAKGDAVLGAAVWRNLWKASHTDANGQDIDWAKVARVVAYMRRVLADLAQVDEADLVLVLGRGSAGKPPIFGYSELDKILVEGKRSPAATKAN</sequence>
<comment type="caution">
    <text evidence="4">The sequence shown here is derived from an EMBL/GenBank/DDBJ whole genome shotgun (WGS) entry which is preliminary data.</text>
</comment>
<dbReference type="Pfam" id="PF03981">
    <property type="entry name" value="Ubiq_cyt_C_chap"/>
    <property type="match status" value="1"/>
</dbReference>
<dbReference type="OrthoDB" id="10253878at2759"/>
<evidence type="ECO:0000313" key="5">
    <source>
        <dbReference type="Proteomes" id="UP000018001"/>
    </source>
</evidence>
<evidence type="ECO:0000259" key="3">
    <source>
        <dbReference type="Pfam" id="PF03981"/>
    </source>
</evidence>
<reference evidence="5" key="1">
    <citation type="journal article" date="2014" name="Genome Announc.">
        <title>Draft genome sequence of the formaldehyde-resistant fungus Byssochlamys spectabilis No. 5 (anamorph Paecilomyces variotii No. 5) (NBRC109023).</title>
        <authorList>
            <person name="Oka T."/>
            <person name="Ekino K."/>
            <person name="Fukuda K."/>
            <person name="Nomura Y."/>
        </authorList>
    </citation>
    <scope>NUCLEOTIDE SEQUENCE [LARGE SCALE GENOMIC DNA]</scope>
    <source>
        <strain evidence="5">No. 5 / NBRC 109023</strain>
    </source>
</reference>
<dbReference type="GO" id="GO:0005829">
    <property type="term" value="C:cytosol"/>
    <property type="evidence" value="ECO:0007669"/>
    <property type="project" value="TreeGrafter"/>
</dbReference>
<dbReference type="Pfam" id="PF04176">
    <property type="entry name" value="TIP41"/>
    <property type="match status" value="1"/>
</dbReference>
<name>V5G8F4_BYSSN</name>
<dbReference type="HOGENOM" id="CLU_553399_0_0_1"/>
<organism evidence="4 5">
    <name type="scientific">Byssochlamys spectabilis (strain No. 5 / NBRC 109023)</name>
    <name type="common">Paecilomyces variotii</name>
    <dbReference type="NCBI Taxonomy" id="1356009"/>
    <lineage>
        <taxon>Eukaryota</taxon>
        <taxon>Fungi</taxon>
        <taxon>Dikarya</taxon>
        <taxon>Ascomycota</taxon>
        <taxon>Pezizomycotina</taxon>
        <taxon>Eurotiomycetes</taxon>
        <taxon>Eurotiomycetidae</taxon>
        <taxon>Eurotiales</taxon>
        <taxon>Thermoascaceae</taxon>
        <taxon>Paecilomyces</taxon>
    </lineage>
</organism>
<dbReference type="PANTHER" id="PTHR21021:SF16">
    <property type="entry name" value="TIP41-LIKE PROTEIN"/>
    <property type="match status" value="1"/>
</dbReference>
<protein>
    <submittedName>
        <fullName evidence="4">Ubiquinol-cytochrome C chaperone, putative</fullName>
    </submittedName>
</protein>
<dbReference type="GO" id="GO:0031929">
    <property type="term" value="P:TOR signaling"/>
    <property type="evidence" value="ECO:0007669"/>
    <property type="project" value="TreeGrafter"/>
</dbReference>
<keyword evidence="5" id="KW-1185">Reference proteome</keyword>
<feature type="domain" description="Ubiquinol-cytochrome c chaperone" evidence="3">
    <location>
        <begin position="379"/>
        <end position="522"/>
    </location>
</feature>
<evidence type="ECO:0000256" key="2">
    <source>
        <dbReference type="SAM" id="MobiDB-lite"/>
    </source>
</evidence>
<dbReference type="InterPro" id="IPR021150">
    <property type="entry name" value="Ubiq_cyt_c_chap"/>
</dbReference>
<dbReference type="AlphaFoldDB" id="V5G8F4"/>
<dbReference type="Proteomes" id="UP000018001">
    <property type="component" value="Unassembled WGS sequence"/>
</dbReference>
<evidence type="ECO:0000313" key="4">
    <source>
        <dbReference type="EMBL" id="GAD98296.1"/>
    </source>
</evidence>